<feature type="domain" description="EamA" evidence="9">
    <location>
        <begin position="132"/>
        <end position="256"/>
    </location>
</feature>
<evidence type="ECO:0000256" key="2">
    <source>
        <dbReference type="ARBA" id="ARBA00022475"/>
    </source>
</evidence>
<dbReference type="InterPro" id="IPR051258">
    <property type="entry name" value="Diverse_Substrate_Transporter"/>
</dbReference>
<keyword evidence="3 7" id="KW-0812">Transmembrane</keyword>
<dbReference type="SUPFAM" id="SSF103481">
    <property type="entry name" value="Multidrug resistance efflux transporter EmrE"/>
    <property type="match status" value="2"/>
</dbReference>
<keyword evidence="2" id="KW-1003">Cell membrane</keyword>
<feature type="transmembrane region" description="Helical" evidence="7">
    <location>
        <begin position="409"/>
        <end position="430"/>
    </location>
</feature>
<feature type="domain" description="EamA" evidence="9">
    <location>
        <begin position="270"/>
        <end position="422"/>
    </location>
</feature>
<evidence type="ECO:0000256" key="4">
    <source>
        <dbReference type="ARBA" id="ARBA00022989"/>
    </source>
</evidence>
<dbReference type="PANTHER" id="PTHR42920:SF5">
    <property type="entry name" value="EAMA DOMAIN-CONTAINING PROTEIN"/>
    <property type="match status" value="1"/>
</dbReference>
<name>A0A7S3L830_9STRA</name>
<feature type="compositionally biased region" description="Low complexity" evidence="6">
    <location>
        <begin position="66"/>
        <end position="76"/>
    </location>
</feature>
<feature type="transmembrane region" description="Helical" evidence="7">
    <location>
        <begin position="132"/>
        <end position="150"/>
    </location>
</feature>
<organism evidence="10">
    <name type="scientific">Amphora coffeiformis</name>
    <dbReference type="NCBI Taxonomy" id="265554"/>
    <lineage>
        <taxon>Eukaryota</taxon>
        <taxon>Sar</taxon>
        <taxon>Stramenopiles</taxon>
        <taxon>Ochrophyta</taxon>
        <taxon>Bacillariophyta</taxon>
        <taxon>Bacillariophyceae</taxon>
        <taxon>Bacillariophycidae</taxon>
        <taxon>Thalassiophysales</taxon>
        <taxon>Catenulaceae</taxon>
        <taxon>Amphora</taxon>
    </lineage>
</organism>
<dbReference type="EMBL" id="HBIM01015545">
    <property type="protein sequence ID" value="CAE0415118.1"/>
    <property type="molecule type" value="Transcribed_RNA"/>
</dbReference>
<dbReference type="PANTHER" id="PTHR42920">
    <property type="entry name" value="OS03G0707200 PROTEIN-RELATED"/>
    <property type="match status" value="1"/>
</dbReference>
<feature type="signal peptide" evidence="8">
    <location>
        <begin position="1"/>
        <end position="23"/>
    </location>
</feature>
<gene>
    <name evidence="10" type="ORF">ACOF00016_LOCUS12265</name>
</gene>
<feature type="compositionally biased region" description="Polar residues" evidence="6">
    <location>
        <begin position="41"/>
        <end position="50"/>
    </location>
</feature>
<dbReference type="InterPro" id="IPR037185">
    <property type="entry name" value="EmrE-like"/>
</dbReference>
<feature type="transmembrane region" description="Helical" evidence="7">
    <location>
        <begin position="300"/>
        <end position="321"/>
    </location>
</feature>
<feature type="region of interest" description="Disordered" evidence="6">
    <location>
        <begin position="33"/>
        <end position="52"/>
    </location>
</feature>
<feature type="transmembrane region" description="Helical" evidence="7">
    <location>
        <begin position="266"/>
        <end position="288"/>
    </location>
</feature>
<evidence type="ECO:0000256" key="3">
    <source>
        <dbReference type="ARBA" id="ARBA00022692"/>
    </source>
</evidence>
<reference evidence="10" key="1">
    <citation type="submission" date="2021-01" db="EMBL/GenBank/DDBJ databases">
        <authorList>
            <person name="Corre E."/>
            <person name="Pelletier E."/>
            <person name="Niang G."/>
            <person name="Scheremetjew M."/>
            <person name="Finn R."/>
            <person name="Kale V."/>
            <person name="Holt S."/>
            <person name="Cochrane G."/>
            <person name="Meng A."/>
            <person name="Brown T."/>
            <person name="Cohen L."/>
        </authorList>
    </citation>
    <scope>NUCLEOTIDE SEQUENCE</scope>
    <source>
        <strain evidence="10">CCMP127</strain>
    </source>
</reference>
<feature type="chain" id="PRO_5031152295" description="EamA domain-containing protein" evidence="8">
    <location>
        <begin position="24"/>
        <end position="445"/>
    </location>
</feature>
<sequence>MQLCHVWLVVSTSLLSMMANAWQLQPTPRAVLRRQQHRRTSSTIQASRNSLPDFLSNSSLPMSLASSSATAATSSSTEKKRRSVTSLSSAMPHDGSLVESLHELVEHQPHPTKGFAAWADDMLSTYWGPRGLLIVLAAVYATNFPLGALMNDHLPASAATASRMFVAGLALAPFIPNLKPELRLPAVMCGCFTAMGYVTQSLALTDVDPARVSFLGSATVLWCPLLEGFIEKKPMGLKDAPQTWLAAFLCMAGIGVLELSEASMELSVTWGDALALLQAVGFGTGVFWTSRMLRNDSSQALPVTATLIATTAFLSMLWCFADGWMNGSVDPSWFRLTLPGMTMDETMRPVLGAVLWTGLISTSLNFFIELTALGKVNPSEASVLLASEPLWAALFAAGFYGSHLSTSDGIGGILIVAACLVNALVSPDLFQFKTQQEEQTKLGSE</sequence>
<dbReference type="AlphaFoldDB" id="A0A7S3L830"/>
<feature type="transmembrane region" description="Helical" evidence="7">
    <location>
        <begin position="212"/>
        <end position="230"/>
    </location>
</feature>
<evidence type="ECO:0000313" key="10">
    <source>
        <dbReference type="EMBL" id="CAE0415118.1"/>
    </source>
</evidence>
<evidence type="ECO:0000256" key="5">
    <source>
        <dbReference type="ARBA" id="ARBA00023136"/>
    </source>
</evidence>
<feature type="transmembrane region" description="Helical" evidence="7">
    <location>
        <begin position="350"/>
        <end position="371"/>
    </location>
</feature>
<comment type="subcellular location">
    <subcellularLocation>
        <location evidence="1">Cell membrane</location>
        <topology evidence="1">Multi-pass membrane protein</topology>
    </subcellularLocation>
</comment>
<accession>A0A7S3L830</accession>
<keyword evidence="5 7" id="KW-0472">Membrane</keyword>
<dbReference type="InterPro" id="IPR000620">
    <property type="entry name" value="EamA_dom"/>
</dbReference>
<feature type="transmembrane region" description="Helical" evidence="7">
    <location>
        <begin position="242"/>
        <end position="260"/>
    </location>
</feature>
<evidence type="ECO:0000256" key="7">
    <source>
        <dbReference type="SAM" id="Phobius"/>
    </source>
</evidence>
<dbReference type="Pfam" id="PF00892">
    <property type="entry name" value="EamA"/>
    <property type="match status" value="2"/>
</dbReference>
<protein>
    <recommendedName>
        <fullName evidence="9">EamA domain-containing protein</fullName>
    </recommendedName>
</protein>
<evidence type="ECO:0000256" key="8">
    <source>
        <dbReference type="SAM" id="SignalP"/>
    </source>
</evidence>
<keyword evidence="4 7" id="KW-1133">Transmembrane helix</keyword>
<evidence type="ECO:0000256" key="1">
    <source>
        <dbReference type="ARBA" id="ARBA00004651"/>
    </source>
</evidence>
<feature type="region of interest" description="Disordered" evidence="6">
    <location>
        <begin position="66"/>
        <end position="93"/>
    </location>
</feature>
<evidence type="ECO:0000259" key="9">
    <source>
        <dbReference type="Pfam" id="PF00892"/>
    </source>
</evidence>
<proteinExistence type="predicted"/>
<evidence type="ECO:0000256" key="6">
    <source>
        <dbReference type="SAM" id="MobiDB-lite"/>
    </source>
</evidence>
<feature type="transmembrane region" description="Helical" evidence="7">
    <location>
        <begin position="182"/>
        <end position="200"/>
    </location>
</feature>
<keyword evidence="8" id="KW-0732">Signal</keyword>
<dbReference type="GO" id="GO:0005886">
    <property type="term" value="C:plasma membrane"/>
    <property type="evidence" value="ECO:0007669"/>
    <property type="project" value="UniProtKB-SubCell"/>
</dbReference>